<dbReference type="EMBL" id="NBNE01017374">
    <property type="protein sequence ID" value="OWY92762.1"/>
    <property type="molecule type" value="Genomic_DNA"/>
</dbReference>
<evidence type="ECO:0000313" key="2">
    <source>
        <dbReference type="Proteomes" id="UP000198211"/>
    </source>
</evidence>
<name>A0A225UI69_9STRA</name>
<proteinExistence type="predicted"/>
<dbReference type="Proteomes" id="UP000198211">
    <property type="component" value="Unassembled WGS sequence"/>
</dbReference>
<reference evidence="2" key="1">
    <citation type="submission" date="2017-03" db="EMBL/GenBank/DDBJ databases">
        <title>Phytopthora megakarya and P. palmivora, two closely related causual agents of cacao black pod achieved similar genome size and gene model numbers by different mechanisms.</title>
        <authorList>
            <person name="Ali S."/>
            <person name="Shao J."/>
            <person name="Larry D.J."/>
            <person name="Kronmiller B."/>
            <person name="Shen D."/>
            <person name="Strem M.D."/>
            <person name="Melnick R.L."/>
            <person name="Guiltinan M.J."/>
            <person name="Tyler B.M."/>
            <person name="Meinhardt L.W."/>
            <person name="Bailey B.A."/>
        </authorList>
    </citation>
    <scope>NUCLEOTIDE SEQUENCE [LARGE SCALE GENOMIC DNA]</scope>
    <source>
        <strain evidence="2">zdho120</strain>
    </source>
</reference>
<sequence>MAVNVINEMINDLRLSHTTVLFPGTTITVGPATVNQWNAYTESDDQELRSIHLEWNNGDIIIVDLPSAEIGCFAEEFTRAFLHHDIVYPHLIGFGASPVLSDQLT</sequence>
<dbReference type="OrthoDB" id="129246at2759"/>
<comment type="caution">
    <text evidence="1">The sequence shown here is derived from an EMBL/GenBank/DDBJ whole genome shotgun (WGS) entry which is preliminary data.</text>
</comment>
<accession>A0A225UI69</accession>
<organism evidence="1 2">
    <name type="scientific">Phytophthora megakarya</name>
    <dbReference type="NCBI Taxonomy" id="4795"/>
    <lineage>
        <taxon>Eukaryota</taxon>
        <taxon>Sar</taxon>
        <taxon>Stramenopiles</taxon>
        <taxon>Oomycota</taxon>
        <taxon>Peronosporomycetes</taxon>
        <taxon>Peronosporales</taxon>
        <taxon>Peronosporaceae</taxon>
        <taxon>Phytophthora</taxon>
    </lineage>
</organism>
<gene>
    <name evidence="1" type="ORF">PHMEG_00038099</name>
</gene>
<dbReference type="AlphaFoldDB" id="A0A225UI69"/>
<evidence type="ECO:0000313" key="1">
    <source>
        <dbReference type="EMBL" id="OWY92762.1"/>
    </source>
</evidence>
<keyword evidence="2" id="KW-1185">Reference proteome</keyword>
<protein>
    <submittedName>
        <fullName evidence="1">Uncharacterized protein</fullName>
    </submittedName>
</protein>